<proteinExistence type="predicted"/>
<dbReference type="EMBL" id="MH791398">
    <property type="protein sequence ID" value="QAX97958.1"/>
    <property type="molecule type" value="Genomic_DNA"/>
</dbReference>
<sequence>MTKTKNFSLHGDPCKFYVYSYKLRSYTKWIIGQSNLYNFITNKNKNSEFDKECEKMFERSETA</sequence>
<gene>
    <name evidence="1" type="ORF">ASswx1_316</name>
</gene>
<reference evidence="1 2" key="1">
    <citation type="submission" date="2018-08" db="EMBL/GenBank/DDBJ databases">
        <title>Asswx_1, Complete genome sequences of 3 novel enterobacteria, Pakpunavirus like phages.</title>
        <authorList>
            <person name="Yuan S."/>
            <person name="Ma Y."/>
            <person name="Liu Q."/>
        </authorList>
    </citation>
    <scope>NUCLEOTIDE SEQUENCE [LARGE SCALE GENOMIC DNA]</scope>
</reference>
<protein>
    <submittedName>
        <fullName evidence="1">Uncharacterized protein</fullName>
    </submittedName>
</protein>
<name>A0A411B8P1_9CAUD</name>
<accession>A0A411B8P1</accession>
<organism evidence="1 2">
    <name type="scientific">Aeromonas phage Asswx_1</name>
    <dbReference type="NCBI Taxonomy" id="2419739"/>
    <lineage>
        <taxon>Viruses</taxon>
        <taxon>Duplodnaviria</taxon>
        <taxon>Heunggongvirae</taxon>
        <taxon>Uroviricota</taxon>
        <taxon>Caudoviricetes</taxon>
        <taxon>Pantevenvirales</taxon>
        <taxon>Straboviridae</taxon>
        <taxon>Emmerichvirinae</taxon>
        <taxon>Ceceduovirus</taxon>
        <taxon>Ceceduovirus aszj</taxon>
    </lineage>
</organism>
<dbReference type="Proteomes" id="UP000289219">
    <property type="component" value="Segment"/>
</dbReference>
<evidence type="ECO:0000313" key="2">
    <source>
        <dbReference type="Proteomes" id="UP000289219"/>
    </source>
</evidence>
<evidence type="ECO:0000313" key="1">
    <source>
        <dbReference type="EMBL" id="QAX97958.1"/>
    </source>
</evidence>